<evidence type="ECO:0008006" key="3">
    <source>
        <dbReference type="Google" id="ProtNLM"/>
    </source>
</evidence>
<evidence type="ECO:0000313" key="2">
    <source>
        <dbReference type="Proteomes" id="UP000469558"/>
    </source>
</evidence>
<sequence length="293" mass="32985">MEIIIDDNAEPTDLVLETLKQHLPYSLPTLRRIQFMKTTGGRKTSNSHVLSTFDKNSPGKDFLIAYLDFSKGPNSEMWLYSTIENPTTPSNEAVCEQQILKLLARVREIELSYEAPRETEGIVLIASLHLRVFQILQKHSLVRTKSPEHIKFIFKVNEMPLGRHLPDGLSWSVVRPDDIPLVLSRTSIPYDASAMKLLPSVAIETSSGVPIAWTFLGPDGSLKTLHCEEKYRGQGFAKAVALKLFRENAMTLVPDGYYHADVAVENLQSQGVCKSLKGTSEWSLYCMFLRSPY</sequence>
<gene>
    <name evidence="1" type="ORF">LSUE1_G001122</name>
</gene>
<dbReference type="SUPFAM" id="SSF55729">
    <property type="entry name" value="Acyl-CoA N-acyltransferases (Nat)"/>
    <property type="match status" value="1"/>
</dbReference>
<dbReference type="OrthoDB" id="61870at2759"/>
<organism evidence="1 2">
    <name type="scientific">Lachnellula suecica</name>
    <dbReference type="NCBI Taxonomy" id="602035"/>
    <lineage>
        <taxon>Eukaryota</taxon>
        <taxon>Fungi</taxon>
        <taxon>Dikarya</taxon>
        <taxon>Ascomycota</taxon>
        <taxon>Pezizomycotina</taxon>
        <taxon>Leotiomycetes</taxon>
        <taxon>Helotiales</taxon>
        <taxon>Lachnaceae</taxon>
        <taxon>Lachnellula</taxon>
    </lineage>
</organism>
<keyword evidence="2" id="KW-1185">Reference proteome</keyword>
<reference evidence="1 2" key="1">
    <citation type="submission" date="2018-05" db="EMBL/GenBank/DDBJ databases">
        <title>Genome sequencing and assembly of the regulated plant pathogen Lachnellula willkommii and related sister species for the development of diagnostic species identification markers.</title>
        <authorList>
            <person name="Giroux E."/>
            <person name="Bilodeau G."/>
        </authorList>
    </citation>
    <scope>NUCLEOTIDE SEQUENCE [LARGE SCALE GENOMIC DNA]</scope>
    <source>
        <strain evidence="1 2">CBS 268.59</strain>
    </source>
</reference>
<dbReference type="EMBL" id="QGMK01000050">
    <property type="protein sequence ID" value="TVY84845.1"/>
    <property type="molecule type" value="Genomic_DNA"/>
</dbReference>
<accession>A0A8T9CGB8</accession>
<dbReference type="AlphaFoldDB" id="A0A8T9CGB8"/>
<proteinExistence type="predicted"/>
<comment type="caution">
    <text evidence="1">The sequence shown here is derived from an EMBL/GenBank/DDBJ whole genome shotgun (WGS) entry which is preliminary data.</text>
</comment>
<dbReference type="InterPro" id="IPR053225">
    <property type="entry name" value="Acyl-CoA_N-acyltransferase"/>
</dbReference>
<dbReference type="PANTHER" id="PTHR20958">
    <property type="entry name" value="GLYCINE N-ACYLTRANSFERASE-LIKE PROTEIN"/>
    <property type="match status" value="1"/>
</dbReference>
<dbReference type="Proteomes" id="UP000469558">
    <property type="component" value="Unassembled WGS sequence"/>
</dbReference>
<dbReference type="InterPro" id="IPR016181">
    <property type="entry name" value="Acyl_CoA_acyltransferase"/>
</dbReference>
<dbReference type="Gene3D" id="3.40.630.30">
    <property type="match status" value="1"/>
</dbReference>
<evidence type="ECO:0000313" key="1">
    <source>
        <dbReference type="EMBL" id="TVY84845.1"/>
    </source>
</evidence>
<protein>
    <recommendedName>
        <fullName evidence="3">FR47-like domain-containing protein</fullName>
    </recommendedName>
</protein>
<name>A0A8T9CGB8_9HELO</name>
<dbReference type="PANTHER" id="PTHR20958:SF6">
    <property type="entry name" value="GLYCINE N-ACYLTRANSFERASE-LIKE PROTEIN"/>
    <property type="match status" value="1"/>
</dbReference>